<feature type="transmembrane region" description="Helical" evidence="2">
    <location>
        <begin position="172"/>
        <end position="190"/>
    </location>
</feature>
<feature type="compositionally biased region" description="Pro residues" evidence="1">
    <location>
        <begin position="67"/>
        <end position="77"/>
    </location>
</feature>
<protein>
    <submittedName>
        <fullName evidence="3">Uncharacterized protein</fullName>
    </submittedName>
</protein>
<gene>
    <name evidence="3" type="ORF">SAMN05660464_1719</name>
</gene>
<evidence type="ECO:0000313" key="3">
    <source>
        <dbReference type="EMBL" id="SFO95949.1"/>
    </source>
</evidence>
<reference evidence="4" key="1">
    <citation type="submission" date="2016-10" db="EMBL/GenBank/DDBJ databases">
        <authorList>
            <person name="Varghese N."/>
            <person name="Submissions S."/>
        </authorList>
    </citation>
    <scope>NUCLEOTIDE SEQUENCE [LARGE SCALE GENOMIC DNA]</scope>
    <source>
        <strain evidence="4">DSM 44208</strain>
    </source>
</reference>
<feature type="compositionally biased region" description="Low complexity" evidence="1">
    <location>
        <begin position="358"/>
        <end position="368"/>
    </location>
</feature>
<dbReference type="AlphaFoldDB" id="A0A1I5LF11"/>
<feature type="compositionally biased region" description="Low complexity" evidence="1">
    <location>
        <begin position="24"/>
        <end position="44"/>
    </location>
</feature>
<dbReference type="Proteomes" id="UP000198857">
    <property type="component" value="Unassembled WGS sequence"/>
</dbReference>
<feature type="compositionally biased region" description="Low complexity" evidence="1">
    <location>
        <begin position="265"/>
        <end position="340"/>
    </location>
</feature>
<keyword evidence="4" id="KW-1185">Reference proteome</keyword>
<evidence type="ECO:0000313" key="4">
    <source>
        <dbReference type="Proteomes" id="UP000198857"/>
    </source>
</evidence>
<feature type="region of interest" description="Disordered" evidence="1">
    <location>
        <begin position="1"/>
        <end position="81"/>
    </location>
</feature>
<dbReference type="OrthoDB" id="5194743at2"/>
<feature type="transmembrane region" description="Helical" evidence="2">
    <location>
        <begin position="141"/>
        <end position="160"/>
    </location>
</feature>
<sequence length="368" mass="37991">MTSSQPPEQPGTPGQPGPGGQPGYGQPPASPYGQPQPGQPAQDQQPHHEEQAPALGWGQQPYGVPHGQPPPSGPGPGRPAGAGVDLERLGVADLVVAGGALLYLVLALLPWVTYSSDDFGIPGFDVPAVSYSFTGFDVSGLVPSSFVLLLLAAVWALLPAVVDLRLGFPRSWVTVGLAGLATLLTLVAWFQALELGFSLVGSLALLVAAAVTVFAVLRLLPELRDRPTLPGGPAAAAQWAGRRAPEFGPSGHPGVGQSTGSGRTPGQPWAQQPYGQPGYGSPYAQQPYGQPGYAQQPYGQPGYGQPQDGQPPYWQHGYGQQYGQPQYGQAPHGQPQYGQPHPSPPATDPGAERPDRPGGSSASGQGSS</sequence>
<dbReference type="RefSeq" id="WP_091108609.1">
    <property type="nucleotide sequence ID" value="NZ_FOWQ01000002.1"/>
</dbReference>
<dbReference type="EMBL" id="FOWQ01000002">
    <property type="protein sequence ID" value="SFO95949.1"/>
    <property type="molecule type" value="Genomic_DNA"/>
</dbReference>
<feature type="transmembrane region" description="Helical" evidence="2">
    <location>
        <begin position="94"/>
        <end position="114"/>
    </location>
</feature>
<feature type="region of interest" description="Disordered" evidence="1">
    <location>
        <begin position="230"/>
        <end position="368"/>
    </location>
</feature>
<dbReference type="STRING" id="1523247.SAMN05660464_1719"/>
<proteinExistence type="predicted"/>
<feature type="compositionally biased region" description="Low complexity" evidence="1">
    <location>
        <begin position="231"/>
        <end position="242"/>
    </location>
</feature>
<organism evidence="3 4">
    <name type="scientific">Geodermatophilus dictyosporus</name>
    <dbReference type="NCBI Taxonomy" id="1523247"/>
    <lineage>
        <taxon>Bacteria</taxon>
        <taxon>Bacillati</taxon>
        <taxon>Actinomycetota</taxon>
        <taxon>Actinomycetes</taxon>
        <taxon>Geodermatophilales</taxon>
        <taxon>Geodermatophilaceae</taxon>
        <taxon>Geodermatophilus</taxon>
    </lineage>
</organism>
<evidence type="ECO:0000256" key="1">
    <source>
        <dbReference type="SAM" id="MobiDB-lite"/>
    </source>
</evidence>
<keyword evidence="2" id="KW-1133">Transmembrane helix</keyword>
<keyword evidence="2" id="KW-0472">Membrane</keyword>
<feature type="transmembrane region" description="Helical" evidence="2">
    <location>
        <begin position="196"/>
        <end position="217"/>
    </location>
</feature>
<accession>A0A1I5LF11</accession>
<feature type="compositionally biased region" description="Pro residues" evidence="1">
    <location>
        <begin position="7"/>
        <end position="16"/>
    </location>
</feature>
<evidence type="ECO:0000256" key="2">
    <source>
        <dbReference type="SAM" id="Phobius"/>
    </source>
</evidence>
<name>A0A1I5LF11_9ACTN</name>
<keyword evidence="2" id="KW-0812">Transmembrane</keyword>